<evidence type="ECO:0000313" key="3">
    <source>
        <dbReference type="Proteomes" id="UP001183824"/>
    </source>
</evidence>
<dbReference type="PANTHER" id="PTHR44013:SF1">
    <property type="entry name" value="ZINC-TYPE ALCOHOL DEHYDROGENASE-LIKE PROTEIN C16A3.02C"/>
    <property type="match status" value="1"/>
</dbReference>
<dbReference type="Gene3D" id="3.90.180.10">
    <property type="entry name" value="Medium-chain alcohol dehydrogenases, catalytic domain"/>
    <property type="match status" value="1"/>
</dbReference>
<dbReference type="Pfam" id="PF08240">
    <property type="entry name" value="ADH_N"/>
    <property type="match status" value="1"/>
</dbReference>
<dbReference type="GO" id="GO:0016491">
    <property type="term" value="F:oxidoreductase activity"/>
    <property type="evidence" value="ECO:0007669"/>
    <property type="project" value="UniProtKB-KW"/>
</dbReference>
<dbReference type="PANTHER" id="PTHR44013">
    <property type="entry name" value="ZINC-TYPE ALCOHOL DEHYDROGENASE-LIKE PROTEIN C16A3.02C"/>
    <property type="match status" value="1"/>
</dbReference>
<accession>A0ABU2VFM2</accession>
<dbReference type="InterPro" id="IPR013154">
    <property type="entry name" value="ADH-like_N"/>
</dbReference>
<dbReference type="SUPFAM" id="SSF51735">
    <property type="entry name" value="NAD(P)-binding Rossmann-fold domains"/>
    <property type="match status" value="1"/>
</dbReference>
<name>A0ABU2VFM2_9ACTN</name>
<dbReference type="SMART" id="SM00829">
    <property type="entry name" value="PKS_ER"/>
    <property type="match status" value="1"/>
</dbReference>
<dbReference type="Proteomes" id="UP001183824">
    <property type="component" value="Unassembled WGS sequence"/>
</dbReference>
<comment type="caution">
    <text evidence="2">The sequence shown here is derived from an EMBL/GenBank/DDBJ whole genome shotgun (WGS) entry which is preliminary data.</text>
</comment>
<protein>
    <submittedName>
        <fullName evidence="2">NADP-dependent oxidoreductase</fullName>
        <ecNumber evidence="2">1.-.-.-</ecNumber>
    </submittedName>
</protein>
<dbReference type="InterPro" id="IPR036291">
    <property type="entry name" value="NAD(P)-bd_dom_sf"/>
</dbReference>
<feature type="domain" description="Enoyl reductase (ER)" evidence="1">
    <location>
        <begin position="10"/>
        <end position="305"/>
    </location>
</feature>
<organism evidence="2 3">
    <name type="scientific">Streptomyces doebereineriae</name>
    <dbReference type="NCBI Taxonomy" id="3075528"/>
    <lineage>
        <taxon>Bacteria</taxon>
        <taxon>Bacillati</taxon>
        <taxon>Actinomycetota</taxon>
        <taxon>Actinomycetes</taxon>
        <taxon>Kitasatosporales</taxon>
        <taxon>Streptomycetaceae</taxon>
        <taxon>Streptomyces</taxon>
    </lineage>
</organism>
<dbReference type="EMBL" id="JAVREZ010000011">
    <property type="protein sequence ID" value="MDT0484365.1"/>
    <property type="molecule type" value="Genomic_DNA"/>
</dbReference>
<gene>
    <name evidence="2" type="ORF">RNB18_29850</name>
</gene>
<reference evidence="3" key="1">
    <citation type="submission" date="2023-07" db="EMBL/GenBank/DDBJ databases">
        <title>30 novel species of actinomycetes from the DSMZ collection.</title>
        <authorList>
            <person name="Nouioui I."/>
        </authorList>
    </citation>
    <scope>NUCLEOTIDE SEQUENCE [LARGE SCALE GENOMIC DNA]</scope>
    <source>
        <strain evidence="3">DSM 41640</strain>
    </source>
</reference>
<sequence length="312" mass="32711">MKAVQYRSFGGPEVLEVVDVPDPKMFADLVLVRIEAAALNPADLAFQSGAPDPLVDSFFPVTPGWDLAGVVEQAGAATTGFRPGDEVIGYVRGQAMHYGTYAEKISAEPRQLVRKPRNLSWAQAAGLPVAGLTAYQAIVHSLEVTAGDTVLVHGAAGGVGHLAVQIAVARGARVIGTGSEASHAFIGSLGATPVRYGDELVEQVRKFAPDGVDAVLDTAGRGSLSTTQEIAALGARVASITRSTTEYAGTIDVYLHLDGDDLTRLVELAEEGKLTVHVDRTFPLDQAAEAQQLLAGGHARGKIVLENRREAA</sequence>
<evidence type="ECO:0000313" key="2">
    <source>
        <dbReference type="EMBL" id="MDT0484365.1"/>
    </source>
</evidence>
<dbReference type="Gene3D" id="3.40.50.720">
    <property type="entry name" value="NAD(P)-binding Rossmann-like Domain"/>
    <property type="match status" value="1"/>
</dbReference>
<proteinExistence type="predicted"/>
<dbReference type="Pfam" id="PF13602">
    <property type="entry name" value="ADH_zinc_N_2"/>
    <property type="match status" value="1"/>
</dbReference>
<dbReference type="SUPFAM" id="SSF50129">
    <property type="entry name" value="GroES-like"/>
    <property type="match status" value="1"/>
</dbReference>
<dbReference type="CDD" id="cd05289">
    <property type="entry name" value="MDR_like_2"/>
    <property type="match status" value="1"/>
</dbReference>
<keyword evidence="2" id="KW-0560">Oxidoreductase</keyword>
<dbReference type="InterPro" id="IPR052733">
    <property type="entry name" value="Chloroplast_QOR"/>
</dbReference>
<dbReference type="InterPro" id="IPR020843">
    <property type="entry name" value="ER"/>
</dbReference>
<dbReference type="EC" id="1.-.-.-" evidence="2"/>
<dbReference type="RefSeq" id="WP_311717225.1">
    <property type="nucleotide sequence ID" value="NZ_JAVREZ010000011.1"/>
</dbReference>
<keyword evidence="3" id="KW-1185">Reference proteome</keyword>
<dbReference type="InterPro" id="IPR011032">
    <property type="entry name" value="GroES-like_sf"/>
</dbReference>
<evidence type="ECO:0000259" key="1">
    <source>
        <dbReference type="SMART" id="SM00829"/>
    </source>
</evidence>